<keyword evidence="1" id="KW-0813">Transport</keyword>
<dbReference type="SUPFAM" id="SSF52540">
    <property type="entry name" value="P-loop containing nucleoside triphosphate hydrolases"/>
    <property type="match status" value="2"/>
</dbReference>
<dbReference type="GO" id="GO:0016887">
    <property type="term" value="F:ATP hydrolysis activity"/>
    <property type="evidence" value="ECO:0007669"/>
    <property type="project" value="InterPro"/>
</dbReference>
<dbReference type="EMBL" id="BARS01001900">
    <property type="protein sequence ID" value="GAF77990.1"/>
    <property type="molecule type" value="Genomic_DNA"/>
</dbReference>
<evidence type="ECO:0000256" key="3">
    <source>
        <dbReference type="ARBA" id="ARBA00022840"/>
    </source>
</evidence>
<accession>X0TPG2</accession>
<feature type="non-terminal residue" evidence="5">
    <location>
        <position position="529"/>
    </location>
</feature>
<keyword evidence="2" id="KW-0547">Nucleotide-binding</keyword>
<proteinExistence type="predicted"/>
<dbReference type="InterPro" id="IPR015856">
    <property type="entry name" value="ABC_transpr_CbiO/EcfA_su"/>
</dbReference>
<evidence type="ECO:0000259" key="4">
    <source>
        <dbReference type="PROSITE" id="PS50893"/>
    </source>
</evidence>
<dbReference type="Pfam" id="PF00005">
    <property type="entry name" value="ABC_tran"/>
    <property type="match status" value="2"/>
</dbReference>
<dbReference type="InterPro" id="IPR003439">
    <property type="entry name" value="ABC_transporter-like_ATP-bd"/>
</dbReference>
<dbReference type="InterPro" id="IPR050095">
    <property type="entry name" value="ECF_ABC_transporter_ATP-bd"/>
</dbReference>
<reference evidence="5" key="1">
    <citation type="journal article" date="2014" name="Front. Microbiol.">
        <title>High frequency of phylogenetically diverse reductive dehalogenase-homologous genes in deep subseafloor sedimentary metagenomes.</title>
        <authorList>
            <person name="Kawai M."/>
            <person name="Futagami T."/>
            <person name="Toyoda A."/>
            <person name="Takaki Y."/>
            <person name="Nishi S."/>
            <person name="Hori S."/>
            <person name="Arai W."/>
            <person name="Tsubouchi T."/>
            <person name="Morono Y."/>
            <person name="Uchiyama I."/>
            <person name="Ito T."/>
            <person name="Fujiyama A."/>
            <person name="Inagaki F."/>
            <person name="Takami H."/>
        </authorList>
    </citation>
    <scope>NUCLEOTIDE SEQUENCE</scope>
    <source>
        <strain evidence="5">Expedition CK06-06</strain>
    </source>
</reference>
<comment type="caution">
    <text evidence="5">The sequence shown here is derived from an EMBL/GenBank/DDBJ whole genome shotgun (WGS) entry which is preliminary data.</text>
</comment>
<name>X0TPG2_9ZZZZ</name>
<dbReference type="GO" id="GO:0043190">
    <property type="term" value="C:ATP-binding cassette (ABC) transporter complex"/>
    <property type="evidence" value="ECO:0007669"/>
    <property type="project" value="TreeGrafter"/>
</dbReference>
<dbReference type="PANTHER" id="PTHR43553">
    <property type="entry name" value="HEAVY METAL TRANSPORTER"/>
    <property type="match status" value="1"/>
</dbReference>
<dbReference type="InterPro" id="IPR027417">
    <property type="entry name" value="P-loop_NTPase"/>
</dbReference>
<dbReference type="AlphaFoldDB" id="X0TPG2"/>
<dbReference type="SMART" id="SM00382">
    <property type="entry name" value="AAA"/>
    <property type="match status" value="2"/>
</dbReference>
<dbReference type="Gene3D" id="3.40.50.300">
    <property type="entry name" value="P-loop containing nucleotide triphosphate hydrolases"/>
    <property type="match status" value="2"/>
</dbReference>
<sequence>MIDEGEFILLTGPTGCGKTTLMRLFNGLIPHFHGGKMKGRVVVGERDTRKVKPRELALEVGMVFQDAEDQLVSTTVEKEVAFGLENSGLPRSTISKRVEEMLAGLGLSRLRRSFIPELSGGETQKVVLASVMALHPKILVLDEPTSQLDPLSAEDLLTVVRRIHEETGTTVVMSEHRLERCYHYATRVLYMEEGRILFDGRPEEVARWCGERDKAFIPPVSRVFLKAGWEEIPLTVNQARILLQRHACMNGDPRKDRDGSSLPQPQEEVARAKGLWYVYPSGTEALKSLDMFLGKGEHKTLMGENGAGKSTLLRCVLGLLQPSRGKVSLFGEAPRPERLPQLAPRLGYCPQNPASYFTRSSVREELIHTMQLRGQGGRGAVEAVDEQLRRLGLDGMADRHPRDLSTGEREKVVVAATTLPPIPDLVIMDEPTRGLDYESKQLIMDYLRDCKEGGSTLLVATHDVEFASGLSDRVAIMGDGGMITDGPAAEVMSDSLFFSPQVNRLLGDYRQGVIREEEAVAILREVRPR</sequence>
<organism evidence="5">
    <name type="scientific">marine sediment metagenome</name>
    <dbReference type="NCBI Taxonomy" id="412755"/>
    <lineage>
        <taxon>unclassified sequences</taxon>
        <taxon>metagenomes</taxon>
        <taxon>ecological metagenomes</taxon>
    </lineage>
</organism>
<feature type="domain" description="ABC transporter" evidence="4">
    <location>
        <begin position="1"/>
        <end position="218"/>
    </location>
</feature>
<dbReference type="GO" id="GO:0042626">
    <property type="term" value="F:ATPase-coupled transmembrane transporter activity"/>
    <property type="evidence" value="ECO:0007669"/>
    <property type="project" value="TreeGrafter"/>
</dbReference>
<evidence type="ECO:0000256" key="1">
    <source>
        <dbReference type="ARBA" id="ARBA00022448"/>
    </source>
</evidence>
<dbReference type="CDD" id="cd03225">
    <property type="entry name" value="ABC_cobalt_CbiO_domain1"/>
    <property type="match status" value="1"/>
</dbReference>
<dbReference type="InterPro" id="IPR003593">
    <property type="entry name" value="AAA+_ATPase"/>
</dbReference>
<keyword evidence="3" id="KW-0067">ATP-binding</keyword>
<gene>
    <name evidence="5" type="ORF">S01H1_03496</name>
</gene>
<protein>
    <recommendedName>
        <fullName evidence="4">ABC transporter domain-containing protein</fullName>
    </recommendedName>
</protein>
<evidence type="ECO:0000313" key="5">
    <source>
        <dbReference type="EMBL" id="GAF77990.1"/>
    </source>
</evidence>
<feature type="domain" description="ABC transporter" evidence="4">
    <location>
        <begin position="270"/>
        <end position="504"/>
    </location>
</feature>
<dbReference type="PROSITE" id="PS50893">
    <property type="entry name" value="ABC_TRANSPORTER_2"/>
    <property type="match status" value="2"/>
</dbReference>
<dbReference type="GO" id="GO:0005524">
    <property type="term" value="F:ATP binding"/>
    <property type="evidence" value="ECO:0007669"/>
    <property type="project" value="UniProtKB-KW"/>
</dbReference>
<evidence type="ECO:0000256" key="2">
    <source>
        <dbReference type="ARBA" id="ARBA00022741"/>
    </source>
</evidence>